<protein>
    <recommendedName>
        <fullName evidence="10">Chromatin assembly factor 1 subunit A</fullName>
    </recommendedName>
</protein>
<accession>A0A074WNV4</accession>
<dbReference type="PANTHER" id="PTHR15272:SF0">
    <property type="entry name" value="CHROMATIN ASSEMBLY FACTOR 1 SUBUNIT A"/>
    <property type="match status" value="1"/>
</dbReference>
<proteinExistence type="predicted"/>
<feature type="domain" description="Chromatin assembly factor 1 subunit Cac1-like C-terminal" evidence="7">
    <location>
        <begin position="516"/>
        <end position="570"/>
    </location>
</feature>
<evidence type="ECO:0000259" key="7">
    <source>
        <dbReference type="Pfam" id="PF21796"/>
    </source>
</evidence>
<dbReference type="GO" id="GO:0033186">
    <property type="term" value="C:CAF-1 complex"/>
    <property type="evidence" value="ECO:0007669"/>
    <property type="project" value="TreeGrafter"/>
</dbReference>
<gene>
    <name evidence="8" type="ORF">M436DRAFT_71328</name>
</gene>
<dbReference type="AlphaFoldDB" id="A0A074WNV4"/>
<dbReference type="RefSeq" id="XP_013429229.1">
    <property type="nucleotide sequence ID" value="XM_013573775.1"/>
</dbReference>
<evidence type="ECO:0000256" key="1">
    <source>
        <dbReference type="ARBA" id="ARBA00004123"/>
    </source>
</evidence>
<evidence type="ECO:0000313" key="9">
    <source>
        <dbReference type="Proteomes" id="UP000027730"/>
    </source>
</evidence>
<keyword evidence="3" id="KW-0234">DNA repair</keyword>
<feature type="compositionally biased region" description="Basic and acidic residues" evidence="5">
    <location>
        <begin position="85"/>
        <end position="122"/>
    </location>
</feature>
<evidence type="ECO:0000259" key="6">
    <source>
        <dbReference type="Pfam" id="PF12253"/>
    </source>
</evidence>
<dbReference type="STRING" id="1043004.A0A074WNV4"/>
<dbReference type="Pfam" id="PF21796">
    <property type="entry name" value="Cac1_C"/>
    <property type="match status" value="1"/>
</dbReference>
<dbReference type="InterPro" id="IPR022043">
    <property type="entry name" value="CAF1A_DD"/>
</dbReference>
<dbReference type="PANTHER" id="PTHR15272">
    <property type="entry name" value="CHROMATIN ASSEMBLY FACTOR 1 SUBUNIT A CAF-1 SUBUNIT A"/>
    <property type="match status" value="1"/>
</dbReference>
<evidence type="ECO:0000256" key="3">
    <source>
        <dbReference type="ARBA" id="ARBA00023204"/>
    </source>
</evidence>
<feature type="region of interest" description="Disordered" evidence="5">
    <location>
        <begin position="336"/>
        <end position="366"/>
    </location>
</feature>
<evidence type="ECO:0000256" key="2">
    <source>
        <dbReference type="ARBA" id="ARBA00022763"/>
    </source>
</evidence>
<feature type="region of interest" description="Disordered" evidence="5">
    <location>
        <begin position="1"/>
        <end position="186"/>
    </location>
</feature>
<feature type="domain" description="Chromatin assembly factor 1 subunit A dimerization" evidence="6">
    <location>
        <begin position="295"/>
        <end position="368"/>
    </location>
</feature>
<keyword evidence="4" id="KW-0539">Nucleus</keyword>
<keyword evidence="9" id="KW-1185">Reference proteome</keyword>
<dbReference type="GO" id="GO:0006281">
    <property type="term" value="P:DNA repair"/>
    <property type="evidence" value="ECO:0007669"/>
    <property type="project" value="UniProtKB-KW"/>
</dbReference>
<dbReference type="InterPro" id="IPR048800">
    <property type="entry name" value="Cac1-like_C"/>
</dbReference>
<dbReference type="Pfam" id="PF12253">
    <property type="entry name" value="CAF1A_dimeriz"/>
    <property type="match status" value="1"/>
</dbReference>
<evidence type="ECO:0008006" key="10">
    <source>
        <dbReference type="Google" id="ProtNLM"/>
    </source>
</evidence>
<dbReference type="HOGENOM" id="CLU_013392_1_0_1"/>
<dbReference type="GeneID" id="25414924"/>
<dbReference type="EMBL" id="KL584706">
    <property type="protein sequence ID" value="KEQ74828.1"/>
    <property type="molecule type" value="Genomic_DNA"/>
</dbReference>
<evidence type="ECO:0000256" key="4">
    <source>
        <dbReference type="ARBA" id="ARBA00023242"/>
    </source>
</evidence>
<feature type="compositionally biased region" description="Polar residues" evidence="5">
    <location>
        <begin position="24"/>
        <end position="33"/>
    </location>
</feature>
<dbReference type="GO" id="GO:0005634">
    <property type="term" value="C:nucleus"/>
    <property type="evidence" value="ECO:0007669"/>
    <property type="project" value="UniProtKB-SubCell"/>
</dbReference>
<sequence length="574" mass="63820">MAEPMEVSSPEHSRKRSLPDDDQTSVSKSESQVPTPPLTASPNNKDSIRQPSPAPSTSTLSSAPSGENNQPADPNAPPKKRRKYTPAEKEERRLEKEQKDKERAELKIKRDEEKQKKDEEKQKRRKSRRKHEYVLHAQPKIASFFKMPSSQKSPATPTQIQPSPARQDSTSSQPFDGDSPQQTQSDYRKTFLPFQLKAHTKCAPHILSIRSDELETSQHEMDKVLQRLPTTTTPISSLSTLFAKERSRSRGLWQPTAREVIESLQGSSQAPIDLTDESGEHYRPTDLLGALVVRHLHFGEDVRPAYFGTYSRKVSSSDAVKLRKNPFSKLRKDTDYDYDSEAEWEEPEEGEDIGSEGEDDEESVGDAEEMDDFMDDDATDNKRHMITGDLKPVSTGLCWEDAKGLSSLSHEESSVDLDSMKIDFFIPLTQPSINPFSTSYWQTATVPVVAAAKTSGGQMQLDGKMKPPKAPLMPRSNTNDTMTIIGASSGMKGPIMSVASTKAAKLAPKPLQGSELAEFKDAVDGSNLTKVDLLKALKKRFPKHTNDTIKATLSSCFARIGQYEADKVWKAVAA</sequence>
<feature type="region of interest" description="Disordered" evidence="5">
    <location>
        <begin position="458"/>
        <end position="477"/>
    </location>
</feature>
<name>A0A074WNV4_9PEZI</name>
<dbReference type="OrthoDB" id="79480at2759"/>
<reference evidence="8 9" key="1">
    <citation type="journal article" date="2014" name="BMC Genomics">
        <title>Genome sequencing of four Aureobasidium pullulans varieties: biotechnological potential, stress tolerance, and description of new species.</title>
        <authorList>
            <person name="Gostin Ar C."/>
            <person name="Ohm R.A."/>
            <person name="Kogej T."/>
            <person name="Sonjak S."/>
            <person name="Turk M."/>
            <person name="Zajc J."/>
            <person name="Zalar P."/>
            <person name="Grube M."/>
            <person name="Sun H."/>
            <person name="Han J."/>
            <person name="Sharma A."/>
            <person name="Chiniquy J."/>
            <person name="Ngan C.Y."/>
            <person name="Lipzen A."/>
            <person name="Barry K."/>
            <person name="Grigoriev I.V."/>
            <person name="Gunde-Cimerman N."/>
        </authorList>
    </citation>
    <scope>NUCLEOTIDE SEQUENCE [LARGE SCALE GENOMIC DNA]</scope>
    <source>
        <strain evidence="8 9">CBS 147.97</strain>
    </source>
</reference>
<organism evidence="8 9">
    <name type="scientific">Aureobasidium namibiae CBS 147.97</name>
    <dbReference type="NCBI Taxonomy" id="1043004"/>
    <lineage>
        <taxon>Eukaryota</taxon>
        <taxon>Fungi</taxon>
        <taxon>Dikarya</taxon>
        <taxon>Ascomycota</taxon>
        <taxon>Pezizomycotina</taxon>
        <taxon>Dothideomycetes</taxon>
        <taxon>Dothideomycetidae</taxon>
        <taxon>Dothideales</taxon>
        <taxon>Saccotheciaceae</taxon>
        <taxon>Aureobasidium</taxon>
    </lineage>
</organism>
<evidence type="ECO:0000256" key="5">
    <source>
        <dbReference type="SAM" id="MobiDB-lite"/>
    </source>
</evidence>
<dbReference type="GO" id="GO:0006334">
    <property type="term" value="P:nucleosome assembly"/>
    <property type="evidence" value="ECO:0007669"/>
    <property type="project" value="TreeGrafter"/>
</dbReference>
<dbReference type="Proteomes" id="UP000027730">
    <property type="component" value="Unassembled WGS sequence"/>
</dbReference>
<feature type="compositionally biased region" description="Low complexity" evidence="5">
    <location>
        <begin position="55"/>
        <end position="65"/>
    </location>
</feature>
<comment type="subcellular location">
    <subcellularLocation>
        <location evidence="1">Nucleus</location>
    </subcellularLocation>
</comment>
<keyword evidence="2" id="KW-0227">DNA damage</keyword>
<feature type="compositionally biased region" description="Polar residues" evidence="5">
    <location>
        <begin position="148"/>
        <end position="185"/>
    </location>
</feature>
<evidence type="ECO:0000313" key="8">
    <source>
        <dbReference type="EMBL" id="KEQ74828.1"/>
    </source>
</evidence>